<evidence type="ECO:0000256" key="2">
    <source>
        <dbReference type="ARBA" id="ARBA00022679"/>
    </source>
</evidence>
<protein>
    <submittedName>
        <fullName evidence="3">Glycosyltransferase</fullName>
    </submittedName>
</protein>
<keyword evidence="2 3" id="KW-0808">Transferase</keyword>
<dbReference type="EMBL" id="RKMK01000024">
    <property type="protein sequence ID" value="RXG92005.1"/>
    <property type="molecule type" value="Genomic_DNA"/>
</dbReference>
<dbReference type="InterPro" id="IPR004629">
    <property type="entry name" value="WecG_TagA_CpsF"/>
</dbReference>
<gene>
    <name evidence="3" type="ORF">EAS61_23540</name>
</gene>
<name>A0A4Q0QIK4_9BRAD</name>
<dbReference type="GO" id="GO:0016758">
    <property type="term" value="F:hexosyltransferase activity"/>
    <property type="evidence" value="ECO:0007669"/>
    <property type="project" value="TreeGrafter"/>
</dbReference>
<evidence type="ECO:0000313" key="4">
    <source>
        <dbReference type="Proteomes" id="UP000290174"/>
    </source>
</evidence>
<dbReference type="NCBIfam" id="TIGR00696">
    <property type="entry name" value="wecG_tagA_cpsF"/>
    <property type="match status" value="1"/>
</dbReference>
<dbReference type="PANTHER" id="PTHR34136">
    <property type="match status" value="1"/>
</dbReference>
<dbReference type="CDD" id="cd06533">
    <property type="entry name" value="Glyco_transf_WecG_TagA"/>
    <property type="match status" value="1"/>
</dbReference>
<sequence>MRAYFLGCPIDILTMAETVDLARKAMRNRQRLQHVALNVAKFVNMRSDPVLAADVANSDIVGIDGMGILWGSRVLGLPATSRVTGVDLLSELLKVCAEEGFRPYFLGASPAVVQQAAQRVRDEHPSLVFAGLRHGYFSSEQENEVVRDIRSSGADCLFIGMPTPRKERFLAAHRDELGVPFIMGVGGGFDVLAGSVLRAPTRMQQLGLEWLYRIYQEPRRMWWRYARTNTLFAGILTQAFMWQALRRAPGMYSALPPGAGRIGG</sequence>
<dbReference type="Pfam" id="PF03808">
    <property type="entry name" value="Glyco_tran_WecG"/>
    <property type="match status" value="1"/>
</dbReference>
<organism evidence="3 4">
    <name type="scientific">Bradyrhizobium zhanjiangense</name>
    <dbReference type="NCBI Taxonomy" id="1325107"/>
    <lineage>
        <taxon>Bacteria</taxon>
        <taxon>Pseudomonadati</taxon>
        <taxon>Pseudomonadota</taxon>
        <taxon>Alphaproteobacteria</taxon>
        <taxon>Hyphomicrobiales</taxon>
        <taxon>Nitrobacteraceae</taxon>
        <taxon>Bradyrhizobium</taxon>
    </lineage>
</organism>
<accession>A0A4Q0QIK4</accession>
<comment type="caution">
    <text evidence="3">The sequence shown here is derived from an EMBL/GenBank/DDBJ whole genome shotgun (WGS) entry which is preliminary data.</text>
</comment>
<dbReference type="RefSeq" id="WP_128932355.1">
    <property type="nucleotide sequence ID" value="NZ_CP022221.1"/>
</dbReference>
<evidence type="ECO:0000313" key="3">
    <source>
        <dbReference type="EMBL" id="RXG92005.1"/>
    </source>
</evidence>
<reference evidence="3 4" key="1">
    <citation type="submission" date="2018-11" db="EMBL/GenBank/DDBJ databases">
        <title>Bradyrhizobium sp. nov., isolated from effective nodules of peanut in China.</title>
        <authorList>
            <person name="Li Y."/>
        </authorList>
    </citation>
    <scope>NUCLEOTIDE SEQUENCE [LARGE SCALE GENOMIC DNA]</scope>
    <source>
        <strain evidence="3 4">CCBAU 51770</strain>
    </source>
</reference>
<dbReference type="AlphaFoldDB" id="A0A4Q0QIK4"/>
<dbReference type="Proteomes" id="UP000290174">
    <property type="component" value="Unassembled WGS sequence"/>
</dbReference>
<evidence type="ECO:0000256" key="1">
    <source>
        <dbReference type="ARBA" id="ARBA00022676"/>
    </source>
</evidence>
<dbReference type="PANTHER" id="PTHR34136:SF1">
    <property type="entry name" value="UDP-N-ACETYL-D-MANNOSAMINURONIC ACID TRANSFERASE"/>
    <property type="match status" value="1"/>
</dbReference>
<proteinExistence type="predicted"/>
<keyword evidence="1" id="KW-0328">Glycosyltransferase</keyword>